<dbReference type="PANTHER" id="PTHR33498:SF1">
    <property type="entry name" value="TRANSPOSASE FOR INSERTION SEQUENCE ELEMENT IS1557"/>
    <property type="match status" value="1"/>
</dbReference>
<sequence length="249" mass="29222">MLVEFKGVPIEEIAKTMHHTCKTIQRYLSPDYSVEDGHYNARIPGKLAPYEAEVIKLRSEGMTYPNIHKIITEKGYKGSVASLRMFIQKERIRNEAHLSQQETCSDYQSKEYIQRRSLIQLIYKGLSDVKTITKTQYEQVLKTYPVITELYAAIKEFYEILYSRRDERLETWLEKIENFNIPELQTYVNGIRIDINAVKNGIKLKYNNGLAEGSVNKIKVIKRIMYGRNSFDLLKAKVLLHEHFRCEFN</sequence>
<dbReference type="PANTHER" id="PTHR33498">
    <property type="entry name" value="TRANSPOSASE FOR INSERTION SEQUENCE ELEMENT IS1557"/>
    <property type="match status" value="1"/>
</dbReference>
<dbReference type="Proteomes" id="UP000448177">
    <property type="component" value="Unassembled WGS sequence"/>
</dbReference>
<reference evidence="2 3" key="1">
    <citation type="journal article" date="2019" name="Nat. Med.">
        <title>A library of human gut bacterial isolates paired with longitudinal multiomics data enables mechanistic microbiome research.</title>
        <authorList>
            <person name="Poyet M."/>
            <person name="Groussin M."/>
            <person name="Gibbons S.M."/>
            <person name="Avila-Pacheco J."/>
            <person name="Jiang X."/>
            <person name="Kearney S.M."/>
            <person name="Perrotta A.R."/>
            <person name="Berdy B."/>
            <person name="Zhao S."/>
            <person name="Lieberman T.D."/>
            <person name="Swanson P.K."/>
            <person name="Smith M."/>
            <person name="Roesemann S."/>
            <person name="Alexander J.E."/>
            <person name="Rich S.A."/>
            <person name="Livny J."/>
            <person name="Vlamakis H."/>
            <person name="Clish C."/>
            <person name="Bullock K."/>
            <person name="Deik A."/>
            <person name="Scott J."/>
            <person name="Pierce K.A."/>
            <person name="Xavier R.J."/>
            <person name="Alm E.J."/>
        </authorList>
    </citation>
    <scope>NUCLEOTIDE SEQUENCE [LARGE SCALE GENOMIC DNA]</scope>
    <source>
        <strain evidence="2 3">BIOML-A1</strain>
    </source>
</reference>
<evidence type="ECO:0000313" key="3">
    <source>
        <dbReference type="Proteomes" id="UP000448177"/>
    </source>
</evidence>
<evidence type="ECO:0000259" key="1">
    <source>
        <dbReference type="Pfam" id="PF01610"/>
    </source>
</evidence>
<name>A0A844KHY3_9FIRM</name>
<dbReference type="AlphaFoldDB" id="A0A844KHY3"/>
<evidence type="ECO:0000313" key="2">
    <source>
        <dbReference type="EMBL" id="MTR77993.1"/>
    </source>
</evidence>
<dbReference type="InterPro" id="IPR002560">
    <property type="entry name" value="Transposase_DDE"/>
</dbReference>
<comment type="caution">
    <text evidence="2">The sequence shown here is derived from an EMBL/GenBank/DDBJ whole genome shotgun (WGS) entry which is preliminary data.</text>
</comment>
<feature type="domain" description="Transposase IS204/IS1001/IS1096/IS1165 DDE" evidence="1">
    <location>
        <begin position="107"/>
        <end position="237"/>
    </location>
</feature>
<proteinExistence type="predicted"/>
<dbReference type="Pfam" id="PF01610">
    <property type="entry name" value="DDE_Tnp_ISL3"/>
    <property type="match status" value="1"/>
</dbReference>
<gene>
    <name evidence="2" type="ORF">GMD21_15355</name>
</gene>
<dbReference type="EMBL" id="WNAF01000019">
    <property type="protein sequence ID" value="MTR77993.1"/>
    <property type="molecule type" value="Genomic_DNA"/>
</dbReference>
<dbReference type="RefSeq" id="WP_155205117.1">
    <property type="nucleotide sequence ID" value="NZ_JAJCIG010000050.1"/>
</dbReference>
<organism evidence="2 3">
    <name type="scientific">Mediterraneibacter faecis</name>
    <dbReference type="NCBI Taxonomy" id="592978"/>
    <lineage>
        <taxon>Bacteria</taxon>
        <taxon>Bacillati</taxon>
        <taxon>Bacillota</taxon>
        <taxon>Clostridia</taxon>
        <taxon>Lachnospirales</taxon>
        <taxon>Lachnospiraceae</taxon>
        <taxon>Mediterraneibacter</taxon>
    </lineage>
</organism>
<protein>
    <recommendedName>
        <fullName evidence="1">Transposase IS204/IS1001/IS1096/IS1165 DDE domain-containing protein</fullName>
    </recommendedName>
</protein>
<accession>A0A844KHY3</accession>
<dbReference type="InterPro" id="IPR047951">
    <property type="entry name" value="Transpos_ISL3"/>
</dbReference>
<keyword evidence="3" id="KW-1185">Reference proteome</keyword>